<feature type="transmembrane region" description="Helical" evidence="2">
    <location>
        <begin position="79"/>
        <end position="98"/>
    </location>
</feature>
<dbReference type="EMBL" id="VSRL01000121">
    <property type="protein sequence ID" value="NKE60411.1"/>
    <property type="molecule type" value="Genomic_DNA"/>
</dbReference>
<keyword evidence="4" id="KW-1185">Reference proteome</keyword>
<feature type="region of interest" description="Disordered" evidence="1">
    <location>
        <begin position="1"/>
        <end position="31"/>
    </location>
</feature>
<proteinExistence type="predicted"/>
<comment type="caution">
    <text evidence="3">The sequence shown here is derived from an EMBL/GenBank/DDBJ whole genome shotgun (WGS) entry which is preliminary data.</text>
</comment>
<keyword evidence="2" id="KW-0472">Membrane</keyword>
<protein>
    <submittedName>
        <fullName evidence="3">Uncharacterized protein</fullName>
    </submittedName>
</protein>
<keyword evidence="2" id="KW-1133">Transmembrane helix</keyword>
<evidence type="ECO:0000256" key="2">
    <source>
        <dbReference type="SAM" id="Phobius"/>
    </source>
</evidence>
<keyword evidence="2" id="KW-0812">Transmembrane</keyword>
<organism evidence="3 4">
    <name type="scientific">Lentzea indica</name>
    <dbReference type="NCBI Taxonomy" id="2604800"/>
    <lineage>
        <taxon>Bacteria</taxon>
        <taxon>Bacillati</taxon>
        <taxon>Actinomycetota</taxon>
        <taxon>Actinomycetes</taxon>
        <taxon>Pseudonocardiales</taxon>
        <taxon>Pseudonocardiaceae</taxon>
        <taxon>Lentzea</taxon>
    </lineage>
</organism>
<reference evidence="3 4" key="1">
    <citation type="submission" date="2019-08" db="EMBL/GenBank/DDBJ databases">
        <title>Lentzea from Indian Himalayas.</title>
        <authorList>
            <person name="Mandal S."/>
            <person name="Mallick Gupta A."/>
            <person name="Maiti P.K."/>
            <person name="Sarkar J."/>
            <person name="Mandal S."/>
        </authorList>
    </citation>
    <scope>NUCLEOTIDE SEQUENCE [LARGE SCALE GENOMIC DNA]</scope>
    <source>
        <strain evidence="3 4">PSKA42</strain>
    </source>
</reference>
<name>A0ABX1FN32_9PSEU</name>
<dbReference type="Proteomes" id="UP001515943">
    <property type="component" value="Unassembled WGS sequence"/>
</dbReference>
<gene>
    <name evidence="3" type="ORF">FXN61_27920</name>
</gene>
<evidence type="ECO:0000313" key="3">
    <source>
        <dbReference type="EMBL" id="NKE60411.1"/>
    </source>
</evidence>
<feature type="compositionally biased region" description="Basic and acidic residues" evidence="1">
    <location>
        <begin position="1"/>
        <end position="18"/>
    </location>
</feature>
<sequence length="171" mass="17877">MWTEDRVDLFSKPVHDDDTAPALAHGGPPRGLTGDGSIRTTGWLQVGDHPVSSAHVAAVAGLLWALVGAAALVSTFPVVAGILVITTPVLCGASWWLLTTRVRPASSARNIGTKRADELAPGDLVRLYGSIGPIGQVVAVICDEGVRVTFRGGGKRSWTRGQVVHVAELLS</sequence>
<dbReference type="RefSeq" id="WP_167977070.1">
    <property type="nucleotide sequence ID" value="NZ_VSRL01000121.1"/>
</dbReference>
<accession>A0ABX1FN32</accession>
<evidence type="ECO:0000256" key="1">
    <source>
        <dbReference type="SAM" id="MobiDB-lite"/>
    </source>
</evidence>
<feature type="transmembrane region" description="Helical" evidence="2">
    <location>
        <begin position="54"/>
        <end position="73"/>
    </location>
</feature>
<evidence type="ECO:0000313" key="4">
    <source>
        <dbReference type="Proteomes" id="UP001515943"/>
    </source>
</evidence>